<dbReference type="Proteomes" id="UP000515153">
    <property type="component" value="Chromosome V"/>
</dbReference>
<evidence type="ECO:0000256" key="1">
    <source>
        <dbReference type="SAM" id="SignalP"/>
    </source>
</evidence>
<keyword evidence="1" id="KW-0732">Signal</keyword>
<reference evidence="3" key="2">
    <citation type="submission" date="2019-10" db="EMBL/GenBank/DDBJ databases">
        <authorList>
            <consortium name="NCBI Genome Project"/>
        </authorList>
    </citation>
    <scope>NUCLEOTIDE SEQUENCE</scope>
    <source>
        <strain evidence="3">NI907</strain>
    </source>
</reference>
<dbReference type="RefSeq" id="XP_030978713.1">
    <property type="nucleotide sequence ID" value="XM_031128235.1"/>
</dbReference>
<sequence length="157" mass="15636">MKSFFVLPFALLAATVAAQDPSCGATYIVDACLSGEKAKFNACGDNDWGCKCSSYEAIVTCFNNCPNDSRKTSEEGQKSIFCGYNSQFPSSTTLAQTASATGASNTAAAAAATTTSSSSSTGSSTAAQPSQTGAAADLAMNAGGILAVVAAVVVAVL</sequence>
<keyword evidence="2" id="KW-1185">Reference proteome</keyword>
<gene>
    <name evidence="3" type="ORF">PgNI_08236</name>
</gene>
<protein>
    <recommendedName>
        <fullName evidence="4">GPI anchored serine-threonine rich protein</fullName>
    </recommendedName>
</protein>
<evidence type="ECO:0008006" key="4">
    <source>
        <dbReference type="Google" id="ProtNLM"/>
    </source>
</evidence>
<dbReference type="GeneID" id="41963144"/>
<name>A0A6P8AUX0_PYRGI</name>
<feature type="signal peptide" evidence="1">
    <location>
        <begin position="1"/>
        <end position="18"/>
    </location>
</feature>
<dbReference type="AlphaFoldDB" id="A0A6P8AUX0"/>
<organism evidence="2 3">
    <name type="scientific">Pyricularia grisea</name>
    <name type="common">Crabgrass-specific blast fungus</name>
    <name type="synonym">Magnaporthe grisea</name>
    <dbReference type="NCBI Taxonomy" id="148305"/>
    <lineage>
        <taxon>Eukaryota</taxon>
        <taxon>Fungi</taxon>
        <taxon>Dikarya</taxon>
        <taxon>Ascomycota</taxon>
        <taxon>Pezizomycotina</taxon>
        <taxon>Sordariomycetes</taxon>
        <taxon>Sordariomycetidae</taxon>
        <taxon>Magnaporthales</taxon>
        <taxon>Pyriculariaceae</taxon>
        <taxon>Pyricularia</taxon>
    </lineage>
</organism>
<accession>A0A6P8AUX0</accession>
<proteinExistence type="predicted"/>
<reference evidence="3" key="3">
    <citation type="submission" date="2025-08" db="UniProtKB">
        <authorList>
            <consortium name="RefSeq"/>
        </authorList>
    </citation>
    <scope>IDENTIFICATION</scope>
    <source>
        <strain evidence="3">NI907</strain>
    </source>
</reference>
<feature type="chain" id="PRO_5028371516" description="GPI anchored serine-threonine rich protein" evidence="1">
    <location>
        <begin position="19"/>
        <end position="157"/>
    </location>
</feature>
<reference evidence="2 3" key="1">
    <citation type="journal article" date="2019" name="Mol. Biol. Evol.">
        <title>Blast fungal genomes show frequent chromosomal changes, gene gains and losses, and effector gene turnover.</title>
        <authorList>
            <person name="Gomez Luciano L.B."/>
            <person name="Jason Tsai I."/>
            <person name="Chuma I."/>
            <person name="Tosa Y."/>
            <person name="Chen Y.H."/>
            <person name="Li J.Y."/>
            <person name="Li M.Y."/>
            <person name="Jade Lu M.Y."/>
            <person name="Nakayashiki H."/>
            <person name="Li W.H."/>
        </authorList>
    </citation>
    <scope>NUCLEOTIDE SEQUENCE [LARGE SCALE GENOMIC DNA]</scope>
    <source>
        <strain evidence="2 3">NI907</strain>
    </source>
</reference>
<evidence type="ECO:0000313" key="3">
    <source>
        <dbReference type="RefSeq" id="XP_030978713.1"/>
    </source>
</evidence>
<evidence type="ECO:0000313" key="2">
    <source>
        <dbReference type="Proteomes" id="UP000515153"/>
    </source>
</evidence>
<dbReference type="KEGG" id="pgri:PgNI_08236"/>